<keyword evidence="3" id="KW-1185">Reference proteome</keyword>
<gene>
    <name evidence="2" type="ORF">GH714_010833</name>
</gene>
<evidence type="ECO:0000313" key="3">
    <source>
        <dbReference type="Proteomes" id="UP000467840"/>
    </source>
</evidence>
<accession>A0A6A6LI64</accession>
<comment type="caution">
    <text evidence="2">The sequence shown here is derived from an EMBL/GenBank/DDBJ whole genome shotgun (WGS) entry which is preliminary data.</text>
</comment>
<sequence>MDVTQMNQEASNAHPLKALKNDLSLTSLGKTGGGIQEVLLPPSSVTTWHAEAPFNLTGNVTKDSFQQRSCPREGDRGNISTKSKELESCTGLGAHDKEDFGGAIDYFPGPSQPQFVSRSAGGGSSIRRPHQASVAAWNIHPSFIVDT</sequence>
<dbReference type="EMBL" id="JAAGAX010000010">
    <property type="protein sequence ID" value="KAF2300227.1"/>
    <property type="molecule type" value="Genomic_DNA"/>
</dbReference>
<name>A0A6A6LI64_HEVBR</name>
<protein>
    <submittedName>
        <fullName evidence="2">Uncharacterized protein</fullName>
    </submittedName>
</protein>
<organism evidence="2 3">
    <name type="scientific">Hevea brasiliensis</name>
    <name type="common">Para rubber tree</name>
    <name type="synonym">Siphonia brasiliensis</name>
    <dbReference type="NCBI Taxonomy" id="3981"/>
    <lineage>
        <taxon>Eukaryota</taxon>
        <taxon>Viridiplantae</taxon>
        <taxon>Streptophyta</taxon>
        <taxon>Embryophyta</taxon>
        <taxon>Tracheophyta</taxon>
        <taxon>Spermatophyta</taxon>
        <taxon>Magnoliopsida</taxon>
        <taxon>eudicotyledons</taxon>
        <taxon>Gunneridae</taxon>
        <taxon>Pentapetalae</taxon>
        <taxon>rosids</taxon>
        <taxon>fabids</taxon>
        <taxon>Malpighiales</taxon>
        <taxon>Euphorbiaceae</taxon>
        <taxon>Crotonoideae</taxon>
        <taxon>Micrandreae</taxon>
        <taxon>Hevea</taxon>
    </lineage>
</organism>
<evidence type="ECO:0000256" key="1">
    <source>
        <dbReference type="SAM" id="MobiDB-lite"/>
    </source>
</evidence>
<reference evidence="2 3" key="1">
    <citation type="journal article" date="2020" name="Mol. Plant">
        <title>The Chromosome-Based Rubber Tree Genome Provides New Insights into Spurge Genome Evolution and Rubber Biosynthesis.</title>
        <authorList>
            <person name="Liu J."/>
            <person name="Shi C."/>
            <person name="Shi C.C."/>
            <person name="Li W."/>
            <person name="Zhang Q.J."/>
            <person name="Zhang Y."/>
            <person name="Li K."/>
            <person name="Lu H.F."/>
            <person name="Shi C."/>
            <person name="Zhu S.T."/>
            <person name="Xiao Z.Y."/>
            <person name="Nan H."/>
            <person name="Yue Y."/>
            <person name="Zhu X.G."/>
            <person name="Wu Y."/>
            <person name="Hong X.N."/>
            <person name="Fan G.Y."/>
            <person name="Tong Y."/>
            <person name="Zhang D."/>
            <person name="Mao C.L."/>
            <person name="Liu Y.L."/>
            <person name="Hao S.J."/>
            <person name="Liu W.Q."/>
            <person name="Lv M.Q."/>
            <person name="Zhang H.B."/>
            <person name="Liu Y."/>
            <person name="Hu-Tang G.R."/>
            <person name="Wang J.P."/>
            <person name="Wang J.H."/>
            <person name="Sun Y.H."/>
            <person name="Ni S.B."/>
            <person name="Chen W.B."/>
            <person name="Zhang X.C."/>
            <person name="Jiao Y.N."/>
            <person name="Eichler E.E."/>
            <person name="Li G.H."/>
            <person name="Liu X."/>
            <person name="Gao L.Z."/>
        </authorList>
    </citation>
    <scope>NUCLEOTIDE SEQUENCE [LARGE SCALE GENOMIC DNA]</scope>
    <source>
        <strain evidence="3">cv. GT1</strain>
        <tissue evidence="2">Leaf</tissue>
    </source>
</reference>
<dbReference type="Proteomes" id="UP000467840">
    <property type="component" value="Chromosome 4"/>
</dbReference>
<feature type="region of interest" description="Disordered" evidence="1">
    <location>
        <begin position="100"/>
        <end position="129"/>
    </location>
</feature>
<dbReference type="AlphaFoldDB" id="A0A6A6LI64"/>
<evidence type="ECO:0000313" key="2">
    <source>
        <dbReference type="EMBL" id="KAF2300227.1"/>
    </source>
</evidence>
<proteinExistence type="predicted"/>